<reference evidence="2" key="1">
    <citation type="journal article" date="2019" name="Int. J. Syst. Evol. Microbiol.">
        <title>The Global Catalogue of Microorganisms (GCM) 10K type strain sequencing project: providing services to taxonomists for standard genome sequencing and annotation.</title>
        <authorList>
            <consortium name="The Broad Institute Genomics Platform"/>
            <consortium name="The Broad Institute Genome Sequencing Center for Infectious Disease"/>
            <person name="Wu L."/>
            <person name="Ma J."/>
        </authorList>
    </citation>
    <scope>NUCLEOTIDE SEQUENCE [LARGE SCALE GENOMIC DNA]</scope>
    <source>
        <strain evidence="2">JCM 14370</strain>
    </source>
</reference>
<gene>
    <name evidence="1" type="ORF">GCM10008938_10330</name>
</gene>
<evidence type="ECO:0000313" key="1">
    <source>
        <dbReference type="EMBL" id="GGJ26126.1"/>
    </source>
</evidence>
<dbReference type="Proteomes" id="UP000632222">
    <property type="component" value="Unassembled WGS sequence"/>
</dbReference>
<name>A0ABQ2CW27_9DEIO</name>
<keyword evidence="2" id="KW-1185">Reference proteome</keyword>
<protein>
    <submittedName>
        <fullName evidence="1">Uncharacterized protein</fullName>
    </submittedName>
</protein>
<organism evidence="1 2">
    <name type="scientific">Deinococcus roseus</name>
    <dbReference type="NCBI Taxonomy" id="392414"/>
    <lineage>
        <taxon>Bacteria</taxon>
        <taxon>Thermotogati</taxon>
        <taxon>Deinococcota</taxon>
        <taxon>Deinococci</taxon>
        <taxon>Deinococcales</taxon>
        <taxon>Deinococcaceae</taxon>
        <taxon>Deinococcus</taxon>
    </lineage>
</organism>
<proteinExistence type="predicted"/>
<comment type="caution">
    <text evidence="1">The sequence shown here is derived from an EMBL/GenBank/DDBJ whole genome shotgun (WGS) entry which is preliminary data.</text>
</comment>
<dbReference type="EMBL" id="BMOD01000002">
    <property type="protein sequence ID" value="GGJ26126.1"/>
    <property type="molecule type" value="Genomic_DNA"/>
</dbReference>
<accession>A0ABQ2CW27</accession>
<evidence type="ECO:0000313" key="2">
    <source>
        <dbReference type="Proteomes" id="UP000632222"/>
    </source>
</evidence>
<sequence length="102" mass="11349">MAYTLYITGKNHPISEAAWIDFTAQNPEFHPDPLNTINPNTREHLAFSGALAYRQGKAVFVLIRGRIQFRAHDLEISLPVAQHIAAALNAEILGEEGEMYSS</sequence>